<dbReference type="SMART" id="SM00462">
    <property type="entry name" value="PTB"/>
    <property type="match status" value="1"/>
</dbReference>
<evidence type="ECO:0000256" key="1">
    <source>
        <dbReference type="ARBA" id="ARBA00004496"/>
    </source>
</evidence>
<comment type="caution">
    <text evidence="5">The sequence shown here is derived from an EMBL/GenBank/DDBJ whole genome shotgun (WGS) entry which is preliminary data.</text>
</comment>
<sequence length="504" mass="54275">MELKPDTHHNTLHDTPQPASARSHTPQPVSARSDTPQPDSRPETPQPDSWPDTPQPDSRPDTPQPDSRPDTPQPDSRPDPKAASTSSTRRRGRRKRGASAPGLVIEGLCNASAPAHATEGLCDASAPAHATVGPGDASARAHATEGLGDASAPAHTTVGPGNASARAHATEGLGDASAPAHATEASRRRPPAPAHATGGLGDASAYPHATEGPGDFLSSCSRHCGFPAGPQPLFTPLRVLSSFSGPGTQKQGFEEEAPRRSFSRRKRRRTLFPEGVSRNSLSSGFWPLNPQRRRVRGAPEPTFRTLFLKGFKKKQFVLVLASDTPDKGSPGPAFPLLKVRQALLQAPRVLLAHSPLSMGAPGSMGRAGPSSRGGPPGAACLNSIAISRKRTVHVRPPSLCELEISLQGVKLIMSLEDEYDTLDEYDRCSHFFQMKNISFCGCHPRNNCYFGFITKHPMLNRFACHVFVSQESMRPVAECVGRAFQEYYQEHLEYACPTEDIYLE</sequence>
<keyword evidence="6" id="KW-1185">Reference proteome</keyword>
<evidence type="ECO:0000259" key="4">
    <source>
        <dbReference type="PROSITE" id="PS01179"/>
    </source>
</evidence>
<evidence type="ECO:0000313" key="5">
    <source>
        <dbReference type="EMBL" id="KAK5616073.1"/>
    </source>
</evidence>
<dbReference type="Pfam" id="PF00640">
    <property type="entry name" value="PID"/>
    <property type="match status" value="1"/>
</dbReference>
<feature type="domain" description="PID" evidence="4">
    <location>
        <begin position="434"/>
        <end position="493"/>
    </location>
</feature>
<dbReference type="PROSITE" id="PS01179">
    <property type="entry name" value="PID"/>
    <property type="match status" value="1"/>
</dbReference>
<dbReference type="GO" id="GO:0005078">
    <property type="term" value="F:MAP-kinase scaffold activity"/>
    <property type="evidence" value="ECO:0007669"/>
    <property type="project" value="TreeGrafter"/>
</dbReference>
<dbReference type="InterPro" id="IPR047178">
    <property type="entry name" value="JIP1_scaffold"/>
</dbReference>
<feature type="region of interest" description="Disordered" evidence="3">
    <location>
        <begin position="1"/>
        <end position="100"/>
    </location>
</feature>
<feature type="region of interest" description="Disordered" evidence="3">
    <location>
        <begin position="149"/>
        <end position="210"/>
    </location>
</feature>
<accession>A0AAV9S3Y3</accession>
<dbReference type="InterPro" id="IPR011993">
    <property type="entry name" value="PH-like_dom_sf"/>
</dbReference>
<feature type="region of interest" description="Disordered" evidence="3">
    <location>
        <begin position="244"/>
        <end position="274"/>
    </location>
</feature>
<evidence type="ECO:0000313" key="6">
    <source>
        <dbReference type="Proteomes" id="UP001311232"/>
    </source>
</evidence>
<dbReference type="GO" id="GO:0007254">
    <property type="term" value="P:JNK cascade"/>
    <property type="evidence" value="ECO:0007669"/>
    <property type="project" value="TreeGrafter"/>
</dbReference>
<dbReference type="Proteomes" id="UP001311232">
    <property type="component" value="Unassembled WGS sequence"/>
</dbReference>
<feature type="compositionally biased region" description="Basic residues" evidence="3">
    <location>
        <begin position="88"/>
        <end position="97"/>
    </location>
</feature>
<dbReference type="GO" id="GO:0008432">
    <property type="term" value="F:JUN kinase binding"/>
    <property type="evidence" value="ECO:0007669"/>
    <property type="project" value="TreeGrafter"/>
</dbReference>
<protein>
    <recommendedName>
        <fullName evidence="4">PID domain-containing protein</fullName>
    </recommendedName>
</protein>
<keyword evidence="2" id="KW-0963">Cytoplasm</keyword>
<evidence type="ECO:0000256" key="3">
    <source>
        <dbReference type="SAM" id="MobiDB-lite"/>
    </source>
</evidence>
<dbReference type="InterPro" id="IPR006020">
    <property type="entry name" value="PTB/PI_dom"/>
</dbReference>
<dbReference type="CDD" id="cd01212">
    <property type="entry name" value="PTB_JIP"/>
    <property type="match status" value="1"/>
</dbReference>
<dbReference type="GO" id="GO:0046328">
    <property type="term" value="P:regulation of JNK cascade"/>
    <property type="evidence" value="ECO:0007669"/>
    <property type="project" value="InterPro"/>
</dbReference>
<proteinExistence type="predicted"/>
<dbReference type="SUPFAM" id="SSF50729">
    <property type="entry name" value="PH domain-like"/>
    <property type="match status" value="1"/>
</dbReference>
<comment type="subcellular location">
    <subcellularLocation>
        <location evidence="1">Cytoplasm</location>
    </subcellularLocation>
</comment>
<feature type="compositionally biased region" description="Polar residues" evidence="3">
    <location>
        <begin position="13"/>
        <end position="38"/>
    </location>
</feature>
<name>A0AAV9S3Y3_9TELE</name>
<dbReference type="EMBL" id="JAHHUM010000907">
    <property type="protein sequence ID" value="KAK5616073.1"/>
    <property type="molecule type" value="Genomic_DNA"/>
</dbReference>
<dbReference type="GO" id="GO:0005737">
    <property type="term" value="C:cytoplasm"/>
    <property type="evidence" value="ECO:0007669"/>
    <property type="project" value="UniProtKB-SubCell"/>
</dbReference>
<gene>
    <name evidence="5" type="ORF">CRENBAI_017843</name>
</gene>
<reference evidence="5 6" key="1">
    <citation type="submission" date="2021-06" db="EMBL/GenBank/DDBJ databases">
        <authorList>
            <person name="Palmer J.M."/>
        </authorList>
    </citation>
    <scope>NUCLEOTIDE SEQUENCE [LARGE SCALE GENOMIC DNA]</scope>
    <source>
        <strain evidence="5 6">MEX-2019</strain>
        <tissue evidence="5">Muscle</tissue>
    </source>
</reference>
<organism evidence="5 6">
    <name type="scientific">Crenichthys baileyi</name>
    <name type="common">White River springfish</name>
    <dbReference type="NCBI Taxonomy" id="28760"/>
    <lineage>
        <taxon>Eukaryota</taxon>
        <taxon>Metazoa</taxon>
        <taxon>Chordata</taxon>
        <taxon>Craniata</taxon>
        <taxon>Vertebrata</taxon>
        <taxon>Euteleostomi</taxon>
        <taxon>Actinopterygii</taxon>
        <taxon>Neopterygii</taxon>
        <taxon>Teleostei</taxon>
        <taxon>Neoteleostei</taxon>
        <taxon>Acanthomorphata</taxon>
        <taxon>Ovalentaria</taxon>
        <taxon>Atherinomorphae</taxon>
        <taxon>Cyprinodontiformes</taxon>
        <taxon>Goodeidae</taxon>
        <taxon>Crenichthys</taxon>
    </lineage>
</organism>
<dbReference type="AlphaFoldDB" id="A0AAV9S3Y3"/>
<dbReference type="Gene3D" id="2.30.29.30">
    <property type="entry name" value="Pleckstrin-homology domain (PH domain)/Phosphotyrosine-binding domain (PTB)"/>
    <property type="match status" value="1"/>
</dbReference>
<evidence type="ECO:0000256" key="2">
    <source>
        <dbReference type="ARBA" id="ARBA00022490"/>
    </source>
</evidence>
<dbReference type="PANTHER" id="PTHR47437">
    <property type="entry name" value="JNK-INTERACTING PROTEIN 1-LIKE PROTEIN"/>
    <property type="match status" value="1"/>
</dbReference>
<dbReference type="PANTHER" id="PTHR47437:SF2">
    <property type="entry name" value="C-JUN-AMINO-TERMINAL KINASE-INTERACTING PROTEIN 2"/>
    <property type="match status" value="1"/>
</dbReference>
<feature type="compositionally biased region" description="Basic and acidic residues" evidence="3">
    <location>
        <begin position="1"/>
        <end position="12"/>
    </location>
</feature>
<feature type="compositionally biased region" description="Basic residues" evidence="3">
    <location>
        <begin position="261"/>
        <end position="270"/>
    </location>
</feature>